<evidence type="ECO:0000313" key="2">
    <source>
        <dbReference type="Proteomes" id="UP001066276"/>
    </source>
</evidence>
<dbReference type="AlphaFoldDB" id="A0AAV7SGX7"/>
<reference evidence="1" key="1">
    <citation type="journal article" date="2022" name="bioRxiv">
        <title>Sequencing and chromosome-scale assembly of the giantPleurodeles waltlgenome.</title>
        <authorList>
            <person name="Brown T."/>
            <person name="Elewa A."/>
            <person name="Iarovenko S."/>
            <person name="Subramanian E."/>
            <person name="Araus A.J."/>
            <person name="Petzold A."/>
            <person name="Susuki M."/>
            <person name="Suzuki K.-i.T."/>
            <person name="Hayashi T."/>
            <person name="Toyoda A."/>
            <person name="Oliveira C."/>
            <person name="Osipova E."/>
            <person name="Leigh N.D."/>
            <person name="Simon A."/>
            <person name="Yun M.H."/>
        </authorList>
    </citation>
    <scope>NUCLEOTIDE SEQUENCE</scope>
    <source>
        <strain evidence="1">20211129_DDA</strain>
        <tissue evidence="1">Liver</tissue>
    </source>
</reference>
<proteinExistence type="predicted"/>
<comment type="caution">
    <text evidence="1">The sequence shown here is derived from an EMBL/GenBank/DDBJ whole genome shotgun (WGS) entry which is preliminary data.</text>
</comment>
<gene>
    <name evidence="1" type="ORF">NDU88_003765</name>
</gene>
<accession>A0AAV7SGX7</accession>
<sequence length="89" mass="10473">MLQMIYHMIRKLQTETWAESQRAQLATKQLQGTVRIVAKSCMESEEKLNTMENRTSIVEAEVETLKEQAETHGVQLTDIMWKLEDYENR</sequence>
<evidence type="ECO:0000313" key="1">
    <source>
        <dbReference type="EMBL" id="KAJ1163305.1"/>
    </source>
</evidence>
<dbReference type="EMBL" id="JANPWB010000008">
    <property type="protein sequence ID" value="KAJ1163305.1"/>
    <property type="molecule type" value="Genomic_DNA"/>
</dbReference>
<keyword evidence="2" id="KW-1185">Reference proteome</keyword>
<dbReference type="Proteomes" id="UP001066276">
    <property type="component" value="Chromosome 4_2"/>
</dbReference>
<name>A0AAV7SGX7_PLEWA</name>
<protein>
    <submittedName>
        <fullName evidence="1">Uncharacterized protein</fullName>
    </submittedName>
</protein>
<organism evidence="1 2">
    <name type="scientific">Pleurodeles waltl</name>
    <name type="common">Iberian ribbed newt</name>
    <dbReference type="NCBI Taxonomy" id="8319"/>
    <lineage>
        <taxon>Eukaryota</taxon>
        <taxon>Metazoa</taxon>
        <taxon>Chordata</taxon>
        <taxon>Craniata</taxon>
        <taxon>Vertebrata</taxon>
        <taxon>Euteleostomi</taxon>
        <taxon>Amphibia</taxon>
        <taxon>Batrachia</taxon>
        <taxon>Caudata</taxon>
        <taxon>Salamandroidea</taxon>
        <taxon>Salamandridae</taxon>
        <taxon>Pleurodelinae</taxon>
        <taxon>Pleurodeles</taxon>
    </lineage>
</organism>